<dbReference type="InterPro" id="IPR018204">
    <property type="entry name" value="Trp_synthase_alpha_AS"/>
</dbReference>
<dbReference type="EMBL" id="QFRA01000007">
    <property type="protein sequence ID" value="PZR05301.1"/>
    <property type="molecule type" value="Genomic_DNA"/>
</dbReference>
<proteinExistence type="inferred from homology"/>
<evidence type="ECO:0000256" key="8">
    <source>
        <dbReference type="ARBA" id="ARBA00049047"/>
    </source>
</evidence>
<dbReference type="InterPro" id="IPR002028">
    <property type="entry name" value="Trp_synthase_suA"/>
</dbReference>
<comment type="caution">
    <text evidence="11">The sequence shown here is derived from an EMBL/GenBank/DDBJ whole genome shotgun (WGS) entry which is preliminary data.</text>
</comment>
<comment type="pathway">
    <text evidence="2 9">Amino-acid biosynthesis; L-tryptophan biosynthesis; L-tryptophan from chorismate: step 5/5.</text>
</comment>
<dbReference type="Gene3D" id="3.20.20.70">
    <property type="entry name" value="Aldolase class I"/>
    <property type="match status" value="1"/>
</dbReference>
<keyword evidence="7 9" id="KW-0456">Lyase</keyword>
<comment type="function">
    <text evidence="1 9">The alpha subunit is responsible for the aldol cleavage of indoleglycerol phosphate to indole and glyceraldehyde 3-phosphate.</text>
</comment>
<evidence type="ECO:0000256" key="9">
    <source>
        <dbReference type="HAMAP-Rule" id="MF_00131"/>
    </source>
</evidence>
<dbReference type="FunFam" id="3.20.20.70:FF:000037">
    <property type="entry name" value="Tryptophan synthase alpha chain"/>
    <property type="match status" value="1"/>
</dbReference>
<evidence type="ECO:0000256" key="10">
    <source>
        <dbReference type="RuleBase" id="RU003662"/>
    </source>
</evidence>
<dbReference type="GO" id="GO:0005829">
    <property type="term" value="C:cytosol"/>
    <property type="evidence" value="ECO:0007669"/>
    <property type="project" value="TreeGrafter"/>
</dbReference>
<evidence type="ECO:0000256" key="4">
    <source>
        <dbReference type="ARBA" id="ARBA00022605"/>
    </source>
</evidence>
<comment type="similarity">
    <text evidence="9 10">Belongs to the TrpA family.</text>
</comment>
<keyword evidence="6 9" id="KW-0057">Aromatic amino acid biosynthesis</keyword>
<dbReference type="PROSITE" id="PS00167">
    <property type="entry name" value="TRP_SYNTHASE_ALPHA"/>
    <property type="match status" value="1"/>
</dbReference>
<sequence>MAAFSSDSPAGALRGVFAQARREQRAAFIGYLPSGYPTKHDSDELMACLASYADVIEVGIPFSDPMMDGPVIQEAGMAALKAGFRVKDSLSSVRRITDAGGRSVVMSYWNPILQYGPEKYAEELAESGGLGTIIPDLLPEESARWAEACHKHGLAPIYLVAPSTSPERMALTVGAGDGFVYAASHMGVTGAQQSVSSGARDLVNRVREHTDLPVAVGLGVSNGQQAAEIAQYADGVIVGSALICAAKDGLRSLEALAKELSEGVRRD</sequence>
<feature type="active site" description="Proton acceptor" evidence="9">
    <location>
        <position position="57"/>
    </location>
</feature>
<dbReference type="AlphaFoldDB" id="A0A2W5V5I6"/>
<dbReference type="Proteomes" id="UP000249432">
    <property type="component" value="Unassembled WGS sequence"/>
</dbReference>
<evidence type="ECO:0000256" key="3">
    <source>
        <dbReference type="ARBA" id="ARBA00011270"/>
    </source>
</evidence>
<evidence type="ECO:0000256" key="5">
    <source>
        <dbReference type="ARBA" id="ARBA00022822"/>
    </source>
</evidence>
<dbReference type="InterPro" id="IPR011060">
    <property type="entry name" value="RibuloseP-bd_barrel"/>
</dbReference>
<comment type="subunit">
    <text evidence="3 9">Tetramer of two alpha and two beta chains.</text>
</comment>
<dbReference type="UniPathway" id="UPA00035">
    <property type="reaction ID" value="UER00044"/>
</dbReference>
<organism evidence="11 12">
    <name type="scientific">Corynebacterium kroppenstedtii</name>
    <dbReference type="NCBI Taxonomy" id="161879"/>
    <lineage>
        <taxon>Bacteria</taxon>
        <taxon>Bacillati</taxon>
        <taxon>Actinomycetota</taxon>
        <taxon>Actinomycetes</taxon>
        <taxon>Mycobacteriales</taxon>
        <taxon>Corynebacteriaceae</taxon>
        <taxon>Corynebacterium</taxon>
    </lineage>
</organism>
<dbReference type="Pfam" id="PF00290">
    <property type="entry name" value="Trp_syntA"/>
    <property type="match status" value="1"/>
</dbReference>
<dbReference type="HAMAP" id="MF_00131">
    <property type="entry name" value="Trp_synth_alpha"/>
    <property type="match status" value="1"/>
</dbReference>
<dbReference type="CDD" id="cd04724">
    <property type="entry name" value="Tryptophan_synthase_alpha"/>
    <property type="match status" value="1"/>
</dbReference>
<dbReference type="EC" id="4.2.1.20" evidence="9"/>
<reference evidence="11 12" key="1">
    <citation type="submission" date="2017-08" db="EMBL/GenBank/DDBJ databases">
        <title>Infants hospitalized years apart are colonized by the same room-sourced microbial strains.</title>
        <authorList>
            <person name="Brooks B."/>
            <person name="Olm M.R."/>
            <person name="Firek B.A."/>
            <person name="Baker R."/>
            <person name="Thomas B.C."/>
            <person name="Morowitz M.J."/>
            <person name="Banfield J.F."/>
        </authorList>
    </citation>
    <scope>NUCLEOTIDE SEQUENCE [LARGE SCALE GENOMIC DNA]</scope>
    <source>
        <strain evidence="11">S2_003_000_R1_3</strain>
    </source>
</reference>
<evidence type="ECO:0000256" key="7">
    <source>
        <dbReference type="ARBA" id="ARBA00023239"/>
    </source>
</evidence>
<dbReference type="NCBIfam" id="TIGR00262">
    <property type="entry name" value="trpA"/>
    <property type="match status" value="1"/>
</dbReference>
<keyword evidence="5 9" id="KW-0822">Tryptophan biosynthesis</keyword>
<evidence type="ECO:0000313" key="12">
    <source>
        <dbReference type="Proteomes" id="UP000249432"/>
    </source>
</evidence>
<name>A0A2W5V5I6_9CORY</name>
<evidence type="ECO:0000256" key="2">
    <source>
        <dbReference type="ARBA" id="ARBA00004733"/>
    </source>
</evidence>
<dbReference type="PANTHER" id="PTHR43406">
    <property type="entry name" value="TRYPTOPHAN SYNTHASE, ALPHA CHAIN"/>
    <property type="match status" value="1"/>
</dbReference>
<dbReference type="GO" id="GO:0004834">
    <property type="term" value="F:tryptophan synthase activity"/>
    <property type="evidence" value="ECO:0007669"/>
    <property type="project" value="UniProtKB-UniRule"/>
</dbReference>
<dbReference type="RefSeq" id="WP_303734608.1">
    <property type="nucleotide sequence ID" value="NZ_CAKZHK010000008.1"/>
</dbReference>
<dbReference type="PANTHER" id="PTHR43406:SF1">
    <property type="entry name" value="TRYPTOPHAN SYNTHASE ALPHA CHAIN, CHLOROPLASTIC"/>
    <property type="match status" value="1"/>
</dbReference>
<evidence type="ECO:0000256" key="1">
    <source>
        <dbReference type="ARBA" id="ARBA00003365"/>
    </source>
</evidence>
<keyword evidence="4 9" id="KW-0028">Amino-acid biosynthesis</keyword>
<comment type="catalytic activity">
    <reaction evidence="8 9">
        <text>(1S,2R)-1-C-(indol-3-yl)glycerol 3-phosphate + L-serine = D-glyceraldehyde 3-phosphate + L-tryptophan + H2O</text>
        <dbReference type="Rhea" id="RHEA:10532"/>
        <dbReference type="ChEBI" id="CHEBI:15377"/>
        <dbReference type="ChEBI" id="CHEBI:33384"/>
        <dbReference type="ChEBI" id="CHEBI:57912"/>
        <dbReference type="ChEBI" id="CHEBI:58866"/>
        <dbReference type="ChEBI" id="CHEBI:59776"/>
        <dbReference type="EC" id="4.2.1.20"/>
    </reaction>
</comment>
<evidence type="ECO:0000313" key="11">
    <source>
        <dbReference type="EMBL" id="PZR05301.1"/>
    </source>
</evidence>
<feature type="active site" description="Proton acceptor" evidence="9">
    <location>
        <position position="68"/>
    </location>
</feature>
<gene>
    <name evidence="9" type="primary">trpA</name>
    <name evidence="11" type="ORF">DI525_04585</name>
</gene>
<evidence type="ECO:0000256" key="6">
    <source>
        <dbReference type="ARBA" id="ARBA00023141"/>
    </source>
</evidence>
<protein>
    <recommendedName>
        <fullName evidence="9">Tryptophan synthase alpha chain</fullName>
        <ecNumber evidence="9">4.2.1.20</ecNumber>
    </recommendedName>
</protein>
<dbReference type="InterPro" id="IPR013785">
    <property type="entry name" value="Aldolase_TIM"/>
</dbReference>
<dbReference type="SUPFAM" id="SSF51366">
    <property type="entry name" value="Ribulose-phoshate binding barrel"/>
    <property type="match status" value="1"/>
</dbReference>
<accession>A0A2W5V5I6</accession>